<evidence type="ECO:0000256" key="8">
    <source>
        <dbReference type="ARBA" id="ARBA00077082"/>
    </source>
</evidence>
<evidence type="ECO:0000256" key="1">
    <source>
        <dbReference type="ARBA" id="ARBA00004173"/>
    </source>
</evidence>
<feature type="domain" description="Core" evidence="10">
    <location>
        <begin position="52"/>
        <end position="151"/>
    </location>
</feature>
<dbReference type="RefSeq" id="XP_011208202.2">
    <property type="nucleotide sequence ID" value="XM_011209900.3"/>
</dbReference>
<evidence type="ECO:0000259" key="10">
    <source>
        <dbReference type="Pfam" id="PF01521"/>
    </source>
</evidence>
<name>A0A034WQ22_BACDO</name>
<dbReference type="KEGG" id="bdr:105229549"/>
<dbReference type="InterPro" id="IPR035903">
    <property type="entry name" value="HesB-like_dom_sf"/>
</dbReference>
<dbReference type="Pfam" id="PF01521">
    <property type="entry name" value="Fe-S_biosyn"/>
    <property type="match status" value="1"/>
</dbReference>
<comment type="similarity">
    <text evidence="2">Belongs to the HesB/IscA family.</text>
</comment>
<evidence type="ECO:0000256" key="3">
    <source>
        <dbReference type="ARBA" id="ARBA00022723"/>
    </source>
</evidence>
<dbReference type="GO" id="GO:0051537">
    <property type="term" value="F:2 iron, 2 sulfur cluster binding"/>
    <property type="evidence" value="ECO:0007669"/>
    <property type="project" value="TreeGrafter"/>
</dbReference>
<accession>A0A034WQ22</accession>
<keyword evidence="5" id="KW-0496">Mitochondrion</keyword>
<dbReference type="FunFam" id="2.60.300.12:FF:000006">
    <property type="entry name" value="Iron-sulfur cluster assembly 2 mitochondrial"/>
    <property type="match status" value="1"/>
</dbReference>
<dbReference type="GO" id="GO:0120510">
    <property type="term" value="C:mitochondrial [4Fe-4S] assembly complex"/>
    <property type="evidence" value="ECO:0007669"/>
    <property type="project" value="UniProtKB-ARBA"/>
</dbReference>
<dbReference type="SUPFAM" id="SSF89360">
    <property type="entry name" value="HesB-like domain"/>
    <property type="match status" value="1"/>
</dbReference>
<dbReference type="AlphaFoldDB" id="A0A034WQ22"/>
<reference evidence="11" key="1">
    <citation type="journal article" date="2014" name="BMC Genomics">
        <title>Characterizing the developmental transcriptome of the oriental fruit fly, Bactrocera dorsalis (Diptera: Tephritidae) through comparative genomic analysis with Drosophila melanogaster utilizing modENCODE datasets.</title>
        <authorList>
            <person name="Geib S.M."/>
            <person name="Calla B."/>
            <person name="Hall B."/>
            <person name="Hou S."/>
            <person name="Manoukis N.C."/>
        </authorList>
    </citation>
    <scope>NUCLEOTIDE SEQUENCE</scope>
    <source>
        <strain evidence="11">Punador</strain>
    </source>
</reference>
<comment type="subcellular location">
    <subcellularLocation>
        <location evidence="1">Mitochondrion</location>
    </subcellularLocation>
</comment>
<evidence type="ECO:0000313" key="11">
    <source>
        <dbReference type="EMBL" id="JAC55858.1"/>
    </source>
</evidence>
<evidence type="ECO:0000256" key="2">
    <source>
        <dbReference type="ARBA" id="ARBA00006718"/>
    </source>
</evidence>
<comment type="function">
    <text evidence="6">Involved in the maturation of mitochondrial 4Fe-4S proteins functioning late in the iron-sulfur cluster assembly pathway. May be involved in the binding of an intermediate of Fe/S cluster assembly.</text>
</comment>
<sequence>MAFALRKCIGPMRHRQIFVFTRNTLQNLSTMKADVNSKVASEDSKTPSGDAELVISNSCIKRLQEISEDGKAFLRITVEGGGCSGFQYKFDLDTKLKSDDLVFGEGNAKVVIDNLSLEYCSGATVDYHTELIRSGFRILANPQAEHGCSCGSSFSIKLD</sequence>
<dbReference type="InterPro" id="IPR000361">
    <property type="entry name" value="ATAP_core_dom"/>
</dbReference>
<dbReference type="GO" id="GO:0005506">
    <property type="term" value="F:iron ion binding"/>
    <property type="evidence" value="ECO:0007669"/>
    <property type="project" value="TreeGrafter"/>
</dbReference>
<dbReference type="EMBL" id="GAKP01003094">
    <property type="protein sequence ID" value="JAC55858.1"/>
    <property type="molecule type" value="Transcribed_RNA"/>
</dbReference>
<evidence type="ECO:0000256" key="7">
    <source>
        <dbReference type="ARBA" id="ARBA00073313"/>
    </source>
</evidence>
<dbReference type="OrthoDB" id="1938621at2759"/>
<dbReference type="InterPro" id="IPR016092">
    <property type="entry name" value="ATAP"/>
</dbReference>
<evidence type="ECO:0000256" key="9">
    <source>
        <dbReference type="ARBA" id="ARBA00093471"/>
    </source>
</evidence>
<keyword evidence="4" id="KW-0408">Iron</keyword>
<gene>
    <name evidence="11" type="primary">ISCA2</name>
</gene>
<keyword evidence="3" id="KW-0479">Metal-binding</keyword>
<evidence type="ECO:0000256" key="4">
    <source>
        <dbReference type="ARBA" id="ARBA00023004"/>
    </source>
</evidence>
<evidence type="ECO:0000256" key="5">
    <source>
        <dbReference type="ARBA" id="ARBA00023128"/>
    </source>
</evidence>
<dbReference type="PANTHER" id="PTHR43011">
    <property type="entry name" value="IRON-SULFUR CLUSTER ASSEMBLY 2 HOMOLOG, MITOCHONDRIAL"/>
    <property type="match status" value="1"/>
</dbReference>
<dbReference type="Gene3D" id="2.60.300.12">
    <property type="entry name" value="HesB-like domain"/>
    <property type="match status" value="1"/>
</dbReference>
<evidence type="ECO:0000256" key="6">
    <source>
        <dbReference type="ARBA" id="ARBA00057540"/>
    </source>
</evidence>
<dbReference type="GeneID" id="105229549"/>
<protein>
    <recommendedName>
        <fullName evidence="7">Iron-sulfur cluster assembly 2 homolog, mitochondrial</fullName>
    </recommendedName>
    <alternativeName>
        <fullName evidence="8">HESB-like domain-containing protein 1</fullName>
    </alternativeName>
</protein>
<dbReference type="PANTHER" id="PTHR43011:SF1">
    <property type="entry name" value="IRON-SULFUR CLUSTER ASSEMBLY 2 HOMOLOG, MITOCHONDRIAL"/>
    <property type="match status" value="1"/>
</dbReference>
<organism evidence="11">
    <name type="scientific">Bactrocera dorsalis</name>
    <name type="common">Oriental fruit fly</name>
    <name type="synonym">Dacus dorsalis</name>
    <dbReference type="NCBI Taxonomy" id="27457"/>
    <lineage>
        <taxon>Eukaryota</taxon>
        <taxon>Metazoa</taxon>
        <taxon>Ecdysozoa</taxon>
        <taxon>Arthropoda</taxon>
        <taxon>Hexapoda</taxon>
        <taxon>Insecta</taxon>
        <taxon>Pterygota</taxon>
        <taxon>Neoptera</taxon>
        <taxon>Endopterygota</taxon>
        <taxon>Diptera</taxon>
        <taxon>Brachycera</taxon>
        <taxon>Muscomorpha</taxon>
        <taxon>Tephritoidea</taxon>
        <taxon>Tephritidae</taxon>
        <taxon>Bactrocera</taxon>
        <taxon>Bactrocera</taxon>
    </lineage>
</organism>
<comment type="subunit">
    <text evidence="9">Heterotetramer; forms a dimer of dimers with IBA57. Interacts with [2Fe-2S]-ISCA2 forming the heterodimer [2Fe- 2S]-ISCA2-IBA57 complex; [2Fe-2S] cluster binding is absolutely required to promote the complex formation.</text>
</comment>
<proteinExistence type="inferred from homology"/>
<dbReference type="GO" id="GO:0016226">
    <property type="term" value="P:iron-sulfur cluster assembly"/>
    <property type="evidence" value="ECO:0007669"/>
    <property type="project" value="InterPro"/>
</dbReference>
<dbReference type="GO" id="GO:0051539">
    <property type="term" value="F:4 iron, 4 sulfur cluster binding"/>
    <property type="evidence" value="ECO:0007669"/>
    <property type="project" value="TreeGrafter"/>
</dbReference>
<dbReference type="NCBIfam" id="TIGR00049">
    <property type="entry name" value="iron-sulfur cluster assembly accessory protein"/>
    <property type="match status" value="1"/>
</dbReference>